<evidence type="ECO:0000256" key="8">
    <source>
        <dbReference type="ARBA" id="ARBA00022833"/>
    </source>
</evidence>
<keyword evidence="9" id="KW-0653">Protein transport</keyword>
<evidence type="ECO:0000256" key="13">
    <source>
        <dbReference type="ARBA" id="ARBA00080744"/>
    </source>
</evidence>
<evidence type="ECO:0000256" key="3">
    <source>
        <dbReference type="ARBA" id="ARBA00009466"/>
    </source>
</evidence>
<dbReference type="Gene3D" id="1.25.10.10">
    <property type="entry name" value="Leucine-rich Repeat Variant"/>
    <property type="match status" value="1"/>
</dbReference>
<comment type="similarity">
    <text evidence="3">Belongs to the exportin family.</text>
</comment>
<comment type="similarity">
    <text evidence="11">Belongs to the RMD5/GID2 family.</text>
</comment>
<dbReference type="Pfam" id="PF13445">
    <property type="entry name" value="zf-RING_UBOX"/>
    <property type="match status" value="1"/>
</dbReference>
<evidence type="ECO:0000313" key="18">
    <source>
        <dbReference type="Proteomes" id="UP000054988"/>
    </source>
</evidence>
<dbReference type="SUPFAM" id="SSF48371">
    <property type="entry name" value="ARM repeat"/>
    <property type="match status" value="2"/>
</dbReference>
<dbReference type="Pfam" id="PF18787">
    <property type="entry name" value="CRM1_repeat_3"/>
    <property type="match status" value="1"/>
</dbReference>
<dbReference type="InterPro" id="IPR027370">
    <property type="entry name" value="Znf-RING_euk"/>
</dbReference>
<dbReference type="Proteomes" id="UP000054988">
    <property type="component" value="Unassembled WGS sequence"/>
</dbReference>
<evidence type="ECO:0000256" key="5">
    <source>
        <dbReference type="ARBA" id="ARBA00022490"/>
    </source>
</evidence>
<dbReference type="FunFam" id="1.25.10.10:FF:000022">
    <property type="entry name" value="protein EXPORTIN 1A"/>
    <property type="match status" value="1"/>
</dbReference>
<evidence type="ECO:0000256" key="2">
    <source>
        <dbReference type="ARBA" id="ARBA00004496"/>
    </source>
</evidence>
<dbReference type="GO" id="GO:0000056">
    <property type="term" value="P:ribosomal small subunit export from nucleus"/>
    <property type="evidence" value="ECO:0007669"/>
    <property type="project" value="TreeGrafter"/>
</dbReference>
<evidence type="ECO:0000256" key="14">
    <source>
        <dbReference type="PROSITE-ProRule" id="PRU01215"/>
    </source>
</evidence>
<dbReference type="InterPro" id="IPR041123">
    <property type="entry name" value="CRM1_repeat"/>
</dbReference>
<comment type="caution">
    <text evidence="17">The sequence shown here is derived from an EMBL/GenBank/DDBJ whole genome shotgun (WGS) entry which is preliminary data.</text>
</comment>
<evidence type="ECO:0000256" key="6">
    <source>
        <dbReference type="ARBA" id="ARBA00022723"/>
    </source>
</evidence>
<dbReference type="InterPro" id="IPR011989">
    <property type="entry name" value="ARM-like"/>
</dbReference>
<dbReference type="AlphaFoldDB" id="A0A0W0F8X5"/>
<dbReference type="GO" id="GO:0005049">
    <property type="term" value="F:nuclear export signal receptor activity"/>
    <property type="evidence" value="ECO:0007669"/>
    <property type="project" value="InterPro"/>
</dbReference>
<dbReference type="GO" id="GO:0005737">
    <property type="term" value="C:cytoplasm"/>
    <property type="evidence" value="ECO:0007669"/>
    <property type="project" value="UniProtKB-SubCell"/>
</dbReference>
<comment type="subcellular location">
    <subcellularLocation>
        <location evidence="2">Cytoplasm</location>
    </subcellularLocation>
    <subcellularLocation>
        <location evidence="1">Nucleus</location>
    </subcellularLocation>
</comment>
<dbReference type="GO" id="GO:0061630">
    <property type="term" value="F:ubiquitin protein ligase activity"/>
    <property type="evidence" value="ECO:0007669"/>
    <property type="project" value="InterPro"/>
</dbReference>
<gene>
    <name evidence="17" type="ORF">WG66_14606</name>
</gene>
<dbReference type="InterPro" id="IPR013598">
    <property type="entry name" value="Exportin-1/Importin-b-like"/>
</dbReference>
<dbReference type="InterPro" id="IPR001494">
    <property type="entry name" value="Importin-beta_N"/>
</dbReference>
<dbReference type="SMART" id="SM01102">
    <property type="entry name" value="CRM1_C"/>
    <property type="match status" value="1"/>
</dbReference>
<dbReference type="Pfam" id="PF08389">
    <property type="entry name" value="Xpo1"/>
    <property type="match status" value="1"/>
</dbReference>
<dbReference type="Pfam" id="PF03810">
    <property type="entry name" value="IBN_N"/>
    <property type="match status" value="1"/>
</dbReference>
<feature type="domain" description="RING-Gid-type" evidence="16">
    <location>
        <begin position="87"/>
        <end position="135"/>
    </location>
</feature>
<dbReference type="GO" id="GO:0000055">
    <property type="term" value="P:ribosomal large subunit export from nucleus"/>
    <property type="evidence" value="ECO:0007669"/>
    <property type="project" value="TreeGrafter"/>
</dbReference>
<dbReference type="InterPro" id="IPR014877">
    <property type="entry name" value="XPO1_C_dom"/>
</dbReference>
<dbReference type="CDD" id="cd16652">
    <property type="entry name" value="dRING_Rmd5p-like"/>
    <property type="match status" value="1"/>
</dbReference>
<name>A0A0W0F8X5_MONRR</name>
<feature type="domain" description="Importin N-terminal" evidence="15">
    <location>
        <begin position="178"/>
        <end position="244"/>
    </location>
</feature>
<dbReference type="PANTHER" id="PTHR11223:SF2">
    <property type="entry name" value="EXPORTIN-1"/>
    <property type="match status" value="1"/>
</dbReference>
<keyword evidence="6" id="KW-0479">Metal-binding</keyword>
<evidence type="ECO:0000256" key="7">
    <source>
        <dbReference type="ARBA" id="ARBA00022771"/>
    </source>
</evidence>
<evidence type="ECO:0000256" key="1">
    <source>
        <dbReference type="ARBA" id="ARBA00004123"/>
    </source>
</evidence>
<dbReference type="InterPro" id="IPR045065">
    <property type="entry name" value="XPO1/5"/>
</dbReference>
<dbReference type="InterPro" id="IPR037683">
    <property type="entry name" value="Rmd5_dRing"/>
</dbReference>
<proteinExistence type="inferred from homology"/>
<dbReference type="InterPro" id="IPR016024">
    <property type="entry name" value="ARM-type_fold"/>
</dbReference>
<evidence type="ECO:0000313" key="17">
    <source>
        <dbReference type="EMBL" id="KTB32803.1"/>
    </source>
</evidence>
<dbReference type="GO" id="GO:0005634">
    <property type="term" value="C:nucleus"/>
    <property type="evidence" value="ECO:0007669"/>
    <property type="project" value="UniProtKB-SubCell"/>
</dbReference>
<dbReference type="FunFam" id="3.30.40.10:FF:000143">
    <property type="entry name" value="Regulator of gluconeogenesis Rmd5"/>
    <property type="match status" value="1"/>
</dbReference>
<keyword evidence="10" id="KW-0539">Nucleus</keyword>
<dbReference type="eggNOG" id="KOG2020">
    <property type="taxonomic scope" value="Eukaryota"/>
</dbReference>
<keyword evidence="5" id="KW-0963">Cytoplasm</keyword>
<reference evidence="17 18" key="1">
    <citation type="submission" date="2015-12" db="EMBL/GenBank/DDBJ databases">
        <title>Draft genome sequence of Moniliophthora roreri, the causal agent of frosty pod rot of cacao.</title>
        <authorList>
            <person name="Aime M.C."/>
            <person name="Diaz-Valderrama J.R."/>
            <person name="Kijpornyongpan T."/>
            <person name="Phillips-Mora W."/>
        </authorList>
    </citation>
    <scope>NUCLEOTIDE SEQUENCE [LARGE SCALE GENOMIC DNA]</scope>
    <source>
        <strain evidence="17 18">MCA 2952</strain>
    </source>
</reference>
<evidence type="ECO:0000256" key="9">
    <source>
        <dbReference type="ARBA" id="ARBA00022927"/>
    </source>
</evidence>
<dbReference type="PROSITE" id="PS50166">
    <property type="entry name" value="IMPORTIN_B_NT"/>
    <property type="match status" value="1"/>
</dbReference>
<dbReference type="GO" id="GO:0006611">
    <property type="term" value="P:protein export from nucleus"/>
    <property type="evidence" value="ECO:0007669"/>
    <property type="project" value="InterPro"/>
</dbReference>
<keyword evidence="8" id="KW-0862">Zinc</keyword>
<evidence type="ECO:0000256" key="4">
    <source>
        <dbReference type="ARBA" id="ARBA00022448"/>
    </source>
</evidence>
<evidence type="ECO:0000259" key="16">
    <source>
        <dbReference type="PROSITE" id="PS51867"/>
    </source>
</evidence>
<dbReference type="GO" id="GO:0031267">
    <property type="term" value="F:small GTPase binding"/>
    <property type="evidence" value="ECO:0007669"/>
    <property type="project" value="InterPro"/>
</dbReference>
<accession>A0A0W0F8X5</accession>
<dbReference type="PROSITE" id="PS51867">
    <property type="entry name" value="ZF_RING_GID"/>
    <property type="match status" value="1"/>
</dbReference>
<dbReference type="SUPFAM" id="SSF57850">
    <property type="entry name" value="RING/U-box"/>
    <property type="match status" value="1"/>
</dbReference>
<dbReference type="Pfam" id="PF18777">
    <property type="entry name" value="CRM1_repeat"/>
    <property type="match status" value="1"/>
</dbReference>
<dbReference type="PANTHER" id="PTHR11223">
    <property type="entry name" value="EXPORTIN 1/5"/>
    <property type="match status" value="1"/>
</dbReference>
<dbReference type="InterPro" id="IPR041235">
    <property type="entry name" value="Exp1_repeat_2"/>
</dbReference>
<feature type="zinc finger region" description="RING-Gid-type" evidence="14">
    <location>
        <begin position="87"/>
        <end position="135"/>
    </location>
</feature>
<dbReference type="GO" id="GO:0008270">
    <property type="term" value="F:zinc ion binding"/>
    <property type="evidence" value="ECO:0007669"/>
    <property type="project" value="UniProtKB-KW"/>
</dbReference>
<evidence type="ECO:0000256" key="10">
    <source>
        <dbReference type="ARBA" id="ARBA00023242"/>
    </source>
</evidence>
<dbReference type="SMART" id="SM00913">
    <property type="entry name" value="IBN_N"/>
    <property type="match status" value="1"/>
</dbReference>
<keyword evidence="4" id="KW-0813">Transport</keyword>
<dbReference type="Pfam" id="PF18784">
    <property type="entry name" value="CRM1_repeat_2"/>
    <property type="match status" value="1"/>
</dbReference>
<evidence type="ECO:0000259" key="15">
    <source>
        <dbReference type="PROSITE" id="PS50166"/>
    </source>
</evidence>
<protein>
    <recommendedName>
        <fullName evidence="13">GID complex catalytic subunit 2</fullName>
    </recommendedName>
    <alternativeName>
        <fullName evidence="12">Glucose-induced degradation protein 2</fullName>
    </alternativeName>
</protein>
<dbReference type="EMBL" id="LATX01002203">
    <property type="protein sequence ID" value="KTB32803.1"/>
    <property type="molecule type" value="Genomic_DNA"/>
</dbReference>
<dbReference type="InterPro" id="IPR040485">
    <property type="entry name" value="XPO1_repeat_3"/>
</dbReference>
<dbReference type="Pfam" id="PF08767">
    <property type="entry name" value="CRM1_C"/>
    <property type="match status" value="1"/>
</dbReference>
<dbReference type="InterPro" id="IPR044063">
    <property type="entry name" value="ZF_RING_GID"/>
</dbReference>
<evidence type="ECO:0000256" key="11">
    <source>
        <dbReference type="ARBA" id="ARBA00061136"/>
    </source>
</evidence>
<sequence>MYADLASPSLHFELEPLFAKEYCASLGMSRQVPLRVVSDIGGGGALAKIEKGRRVMRERKSEWSQRDELPIEIPLPPENRYHSIFTCPVSKEQSTEQNPPMMISCGHVIAKDSLMKLSKPSGHDPADRRVKCPYCPTESLASTAMQGLLDFSRDFDVALLDKVVMAFYTSSGQEQQMAQQVLTQFEEHPDAWTRVPDILERSSFPQAKYIGLQILEKLISTRWKTLPEGQRQGIRNFVVNITIKVASDETTLRKEKTYINKLNLALIQAQWPHNWPTFITELVESSKTNLSLCENNMVILKLLSEEIFDFSAEQMTQNKIKNLKNQMCGEFSDIFKLCSEVLEEANKTSLIKATLETFLRFLNWIPLGFIFETTIIDLLLNRFLEAPEFRNVTLKCLAEIAALNVGPEYDPKFVILFAMVMTSVNRMIPPSTNIAQAYANASDSGQELVLNLALFLSNFLSNHLRAVETEQNRDVLLNAHLYMVKVSQVDEREVFKICLEYWLKLVAELYEEIQSLPIGDSGLLMGLNLGGPNGNNVLNGMSLRKNIYSDVLSNLRLVVIERMVKPEEVLIVENEEGEIVREFLKESDTIVLYKSMRELLVYLTHLDVSDTENILTEKLAKQVDGSEWSWQNLNTLCWAIGSISGAMNEETEKRFLVTVIKDLLGLCEIKRGKDNKAVVASDIMYIVGQYPRFLKAHWKFLKTVVNKLFEFMHETHEGVQDMACDTFIKIAQKCRRHFVMQQSGEQEPFVDEILRGLHRITVDLSPQQVHTFYEAVGYMISAQPNKPQQEKLIAKLMELPNNAWDSLMAQAAQSMDVLASTDNIKILSNVLKTNVSACTSIGSFYLPQIGRVFLDMLGLYKAVSGIISETIAKEGLIATKTPKVRQLRTVKKEILKLMETYIKKAEDLDAVNSNFMPPLLDAILGDYNRNVPTARDAEVLNVMATITSRLGPLLTPQVPAILDAVFEPTLNMINQDFAEFPEHRVGFFKLLRAINLNCFPALLGIPPNQFKLFMDSIIWAIKHTMRDIADTGLNLCLEVVNNFANAGDPAVSNAFFQQYFLSIVQDVFFVLTDTDHKSGFKLQSILLARMFQLVEMNIIQAPLFDPASVPDPNISNAVFLREYSANLLKNAFPHVQPVQVQSFVNGLSEYHSDINRFKLALRDFLIQLKEFSGDNAELYLEEKEAENLRKAEEERQAAMRIPGMLKPSQLEDRDEDI</sequence>
<organism evidence="17 18">
    <name type="scientific">Moniliophthora roreri</name>
    <name type="common">Frosty pod rot fungus</name>
    <name type="synonym">Monilia roreri</name>
    <dbReference type="NCBI Taxonomy" id="221103"/>
    <lineage>
        <taxon>Eukaryota</taxon>
        <taxon>Fungi</taxon>
        <taxon>Dikarya</taxon>
        <taxon>Basidiomycota</taxon>
        <taxon>Agaricomycotina</taxon>
        <taxon>Agaricomycetes</taxon>
        <taxon>Agaricomycetidae</taxon>
        <taxon>Agaricales</taxon>
        <taxon>Marasmiineae</taxon>
        <taxon>Marasmiaceae</taxon>
        <taxon>Moniliophthora</taxon>
    </lineage>
</organism>
<keyword evidence="7 14" id="KW-0863">Zinc-finger</keyword>
<evidence type="ECO:0000256" key="12">
    <source>
        <dbReference type="ARBA" id="ARBA00075398"/>
    </source>
</evidence>